<dbReference type="Gene3D" id="3.40.50.300">
    <property type="entry name" value="P-loop containing nucleotide triphosphate hydrolases"/>
    <property type="match status" value="1"/>
</dbReference>
<keyword evidence="5" id="KW-1185">Reference proteome</keyword>
<dbReference type="Pfam" id="PF00437">
    <property type="entry name" value="T2SSE"/>
    <property type="match status" value="1"/>
</dbReference>
<reference evidence="4 5" key="1">
    <citation type="submission" date="2019-01" db="EMBL/GenBank/DDBJ databases">
        <authorList>
            <person name="Chen W.-M."/>
        </authorList>
    </citation>
    <scope>NUCLEOTIDE SEQUENCE [LARGE SCALE GENOMIC DNA]</scope>
    <source>
        <strain evidence="4 5">HPM-16</strain>
    </source>
</reference>
<dbReference type="NCBIfam" id="TIGR01420">
    <property type="entry name" value="pilT_fam"/>
    <property type="match status" value="1"/>
</dbReference>
<dbReference type="CDD" id="cd01131">
    <property type="entry name" value="PilT"/>
    <property type="match status" value="1"/>
</dbReference>
<dbReference type="InterPro" id="IPR050921">
    <property type="entry name" value="T4SS_GSP_E_ATPase"/>
</dbReference>
<dbReference type="Proteomes" id="UP000282818">
    <property type="component" value="Unassembled WGS sequence"/>
</dbReference>
<dbReference type="PANTHER" id="PTHR30486">
    <property type="entry name" value="TWITCHING MOTILITY PROTEIN PILT"/>
    <property type="match status" value="1"/>
</dbReference>
<dbReference type="AlphaFoldDB" id="A0A437Q6A0"/>
<proteinExistence type="inferred from homology"/>
<feature type="compositionally biased region" description="Acidic residues" evidence="2">
    <location>
        <begin position="370"/>
        <end position="383"/>
    </location>
</feature>
<evidence type="ECO:0000256" key="1">
    <source>
        <dbReference type="ARBA" id="ARBA00006611"/>
    </source>
</evidence>
<comment type="caution">
    <text evidence="4">The sequence shown here is derived from an EMBL/GenBank/DDBJ whole genome shotgun (WGS) entry which is preliminary data.</text>
</comment>
<evidence type="ECO:0000313" key="5">
    <source>
        <dbReference type="Proteomes" id="UP000282818"/>
    </source>
</evidence>
<comment type="similarity">
    <text evidence="1">Belongs to the GSP E family.</text>
</comment>
<sequence length="389" mass="43357">MKKEFYDYLKVLAANDGSDLYLSTNAPPCGKFQGTLKPLNKKRFAPGEIEQIAMAVMDKEQQDEFAHELEMNLAISVEGAGRFRLNIFRQRNDVSIVARNIKTEIPQMQDLGLPEVLKDVIMSKRGLVLFVGGTGSGKSTSLAALIDHRNSNSGGHIITIEDPIEFVHNHKKSIINQREVGVDTRSFHNALKNTLRQAPDVILIGEIRDRETMEHCLAFAETGHLAISTLHANNANQAFDRIINFFPEEKRNQLLTDLSLNVRAIISQRLIPTVDGKRCAAIEILLGTSTIKDLILRGDIDGIKEIMEKSEALGMQTFDSALFKLVVEGRISEEEALKNADSANNLRLRLKLRNEIPSEAESSGGFSLEDIVEEEETEEEEDSGIAHRL</sequence>
<dbReference type="GO" id="GO:0016887">
    <property type="term" value="F:ATP hydrolysis activity"/>
    <property type="evidence" value="ECO:0007669"/>
    <property type="project" value="InterPro"/>
</dbReference>
<feature type="region of interest" description="Disordered" evidence="2">
    <location>
        <begin position="358"/>
        <end position="389"/>
    </location>
</feature>
<dbReference type="SUPFAM" id="SSF52540">
    <property type="entry name" value="P-loop containing nucleoside triphosphate hydrolases"/>
    <property type="match status" value="1"/>
</dbReference>
<evidence type="ECO:0000256" key="2">
    <source>
        <dbReference type="SAM" id="MobiDB-lite"/>
    </source>
</evidence>
<dbReference type="Gene3D" id="3.30.450.90">
    <property type="match status" value="1"/>
</dbReference>
<protein>
    <submittedName>
        <fullName evidence="4">PilT/PilU family type 4a pilus ATPase</fullName>
    </submittedName>
</protein>
<dbReference type="InterPro" id="IPR006321">
    <property type="entry name" value="PilT/PilU"/>
</dbReference>
<feature type="domain" description="Bacterial type II secretion system protein E" evidence="3">
    <location>
        <begin position="195"/>
        <end position="209"/>
    </location>
</feature>
<dbReference type="RefSeq" id="WP_127694771.1">
    <property type="nucleotide sequence ID" value="NZ_SACQ01000006.1"/>
</dbReference>
<dbReference type="InterPro" id="IPR027417">
    <property type="entry name" value="P-loop_NTPase"/>
</dbReference>
<dbReference type="PANTHER" id="PTHR30486:SF12">
    <property type="entry name" value="TYPE IV PILUS ATPASE PILU"/>
    <property type="match status" value="1"/>
</dbReference>
<dbReference type="EMBL" id="SACQ01000006">
    <property type="protein sequence ID" value="RVU29986.1"/>
    <property type="molecule type" value="Genomic_DNA"/>
</dbReference>
<accession>A0A437Q6A0</accession>
<dbReference type="InterPro" id="IPR001482">
    <property type="entry name" value="T2SS/T4SS_dom"/>
</dbReference>
<evidence type="ECO:0000259" key="3">
    <source>
        <dbReference type="PROSITE" id="PS00662"/>
    </source>
</evidence>
<organism evidence="4 5">
    <name type="scientific">Neptunomonas marina</name>
    <dbReference type="NCBI Taxonomy" id="1815562"/>
    <lineage>
        <taxon>Bacteria</taxon>
        <taxon>Pseudomonadati</taxon>
        <taxon>Pseudomonadota</taxon>
        <taxon>Gammaproteobacteria</taxon>
        <taxon>Oceanospirillales</taxon>
        <taxon>Oceanospirillaceae</taxon>
        <taxon>Neptunomonas</taxon>
    </lineage>
</organism>
<gene>
    <name evidence="4" type="ORF">EOE65_13070</name>
</gene>
<dbReference type="PROSITE" id="PS00662">
    <property type="entry name" value="T2SP_E"/>
    <property type="match status" value="1"/>
</dbReference>
<dbReference type="GO" id="GO:0005524">
    <property type="term" value="F:ATP binding"/>
    <property type="evidence" value="ECO:0007669"/>
    <property type="project" value="InterPro"/>
</dbReference>
<evidence type="ECO:0000313" key="4">
    <source>
        <dbReference type="EMBL" id="RVU29986.1"/>
    </source>
</evidence>
<name>A0A437Q6A0_9GAMM</name>